<dbReference type="PANTHER" id="PTHR13612:SF0">
    <property type="entry name" value="ENHANCER OF MRNA-DECAPPING PROTEIN 3"/>
    <property type="match status" value="1"/>
</dbReference>
<dbReference type="GO" id="GO:0000932">
    <property type="term" value="C:P-body"/>
    <property type="evidence" value="ECO:0007669"/>
    <property type="project" value="TreeGrafter"/>
</dbReference>
<evidence type="ECO:0008006" key="2">
    <source>
        <dbReference type="Google" id="ProtNLM"/>
    </source>
</evidence>
<reference evidence="1" key="1">
    <citation type="submission" date="2019-09" db="EMBL/GenBank/DDBJ databases">
        <title>Organ-specific transcriptomic study of the physiology of the cattle tick, Rhipicephalus microplus.</title>
        <authorList>
            <person name="Tirloni L."/>
            <person name="Braz G."/>
            <person name="Gandara A.C.P."/>
            <person name="Sabadin G.A."/>
            <person name="da Silva R.M."/>
            <person name="Guizzo M.G."/>
            <person name="Machado J.A."/>
            <person name="Costa E.P."/>
            <person name="Gomes H.F."/>
            <person name="Moraes J."/>
            <person name="Mota M.B.S."/>
            <person name="Mesquita R.D."/>
            <person name="Alvarenga P.H."/>
            <person name="Alves F."/>
            <person name="Seixas A."/>
            <person name="da Fonseca R.N."/>
            <person name="Fogaca A."/>
            <person name="Logullo C."/>
            <person name="Tanaka A."/>
            <person name="Daffre S."/>
            <person name="Termignoni C."/>
            <person name="Vaz I.S.Jr."/>
            <person name="Oliveira P.L."/>
            <person name="Ribeiro J.M."/>
        </authorList>
    </citation>
    <scope>NUCLEOTIDE SEQUENCE</scope>
    <source>
        <strain evidence="1">Porto Alegre</strain>
    </source>
</reference>
<dbReference type="Gene3D" id="3.40.50.10260">
    <property type="entry name" value="YjeF N-terminal domain"/>
    <property type="match status" value="1"/>
</dbReference>
<evidence type="ECO:0000313" key="1">
    <source>
        <dbReference type="EMBL" id="NOV37566.1"/>
    </source>
</evidence>
<dbReference type="InterPro" id="IPR036652">
    <property type="entry name" value="YjeF_N_dom_sf"/>
</dbReference>
<organism evidence="1">
    <name type="scientific">Rhipicephalus microplus</name>
    <name type="common">Cattle tick</name>
    <name type="synonym">Boophilus microplus</name>
    <dbReference type="NCBI Taxonomy" id="6941"/>
    <lineage>
        <taxon>Eukaryota</taxon>
        <taxon>Metazoa</taxon>
        <taxon>Ecdysozoa</taxon>
        <taxon>Arthropoda</taxon>
        <taxon>Chelicerata</taxon>
        <taxon>Arachnida</taxon>
        <taxon>Acari</taxon>
        <taxon>Parasitiformes</taxon>
        <taxon>Ixodida</taxon>
        <taxon>Ixodoidea</taxon>
        <taxon>Ixodidae</taxon>
        <taxon>Rhipicephalinae</taxon>
        <taxon>Rhipicephalus</taxon>
        <taxon>Boophilus</taxon>
    </lineage>
</organism>
<sequence length="107" mass="11565">MVLASLDSVDGTSRADPTAVATMANWFNQSKAPVLFVDPPPRGSTVTPIPQWVLMPLLPLAMDERIASAGLYLCDIGVPCHVFRNLGIQYTSPFGSKFVIVLHAKKP</sequence>
<protein>
    <recommendedName>
        <fullName evidence="2">YjeF N-terminal domain-containing protein</fullName>
    </recommendedName>
</protein>
<accession>A0A6M2CVJ3</accession>
<dbReference type="GO" id="GO:0031087">
    <property type="term" value="P:deadenylation-independent decapping of nuclear-transcribed mRNA"/>
    <property type="evidence" value="ECO:0007669"/>
    <property type="project" value="TreeGrafter"/>
</dbReference>
<dbReference type="EMBL" id="GHWJ01004829">
    <property type="protein sequence ID" value="NOV37566.1"/>
    <property type="molecule type" value="Transcribed_RNA"/>
</dbReference>
<dbReference type="GO" id="GO:0003729">
    <property type="term" value="F:mRNA binding"/>
    <property type="evidence" value="ECO:0007669"/>
    <property type="project" value="TreeGrafter"/>
</dbReference>
<dbReference type="AlphaFoldDB" id="A0A6M2CVJ3"/>
<name>A0A6M2CVJ3_RHIMP</name>
<dbReference type="GO" id="GO:0033962">
    <property type="term" value="P:P-body assembly"/>
    <property type="evidence" value="ECO:0007669"/>
    <property type="project" value="TreeGrafter"/>
</dbReference>
<proteinExistence type="predicted"/>
<dbReference type="VEuPathDB" id="VectorBase:LOC119187786"/>
<dbReference type="OrthoDB" id="10030313at2759"/>
<dbReference type="PANTHER" id="PTHR13612">
    <property type="entry name" value="ENHANCER OF MRNA-DECAPPING PROTEIN 3"/>
    <property type="match status" value="1"/>
</dbReference>